<keyword evidence="1" id="KW-0812">Transmembrane</keyword>
<evidence type="ECO:0000313" key="2">
    <source>
        <dbReference type="EMBL" id="MBP1921951.1"/>
    </source>
</evidence>
<dbReference type="Proteomes" id="UP000823588">
    <property type="component" value="Unassembled WGS sequence"/>
</dbReference>
<keyword evidence="1" id="KW-1133">Transmembrane helix</keyword>
<feature type="transmembrane region" description="Helical" evidence="1">
    <location>
        <begin position="76"/>
        <end position="99"/>
    </location>
</feature>
<dbReference type="RefSeq" id="WP_209483643.1">
    <property type="nucleotide sequence ID" value="NZ_JAGGKQ010000004.1"/>
</dbReference>
<dbReference type="Pfam" id="PF24365">
    <property type="entry name" value="DUF7521"/>
    <property type="match status" value="2"/>
</dbReference>
<protein>
    <submittedName>
        <fullName evidence="2">Uncharacterized protein</fullName>
    </submittedName>
</protein>
<dbReference type="AlphaFoldDB" id="A0A8T4GER6"/>
<name>A0A8T4GER6_9EURY</name>
<keyword evidence="1" id="KW-0472">Membrane</keyword>
<feature type="transmembrane region" description="Helical" evidence="1">
    <location>
        <begin position="171"/>
        <end position="191"/>
    </location>
</feature>
<feature type="transmembrane region" description="Helical" evidence="1">
    <location>
        <begin position="50"/>
        <end position="70"/>
    </location>
</feature>
<dbReference type="OrthoDB" id="221164at2157"/>
<feature type="transmembrane region" description="Helical" evidence="1">
    <location>
        <begin position="203"/>
        <end position="224"/>
    </location>
</feature>
<dbReference type="InterPro" id="IPR055943">
    <property type="entry name" value="DUF7521"/>
</dbReference>
<keyword evidence="3" id="KW-1185">Reference proteome</keyword>
<feature type="transmembrane region" description="Helical" evidence="1">
    <location>
        <begin position="138"/>
        <end position="159"/>
    </location>
</feature>
<dbReference type="EMBL" id="JAGGKQ010000004">
    <property type="protein sequence ID" value="MBP1921951.1"/>
    <property type="molecule type" value="Genomic_DNA"/>
</dbReference>
<evidence type="ECO:0000313" key="3">
    <source>
        <dbReference type="Proteomes" id="UP000823588"/>
    </source>
</evidence>
<sequence>MTLSDFAVEGGSVIEGLVGFTLAIATIVAGAWVAIVAYRGYTRSENPSTLYLAAGVALASAGYTGTRILIPTVGGSSLLTSAVATAIQFVGLALVLYAVYGRSQLRTWHVLGGAAVGGGLVLLVPFALVAALDASLSVATAGGNGVTAVLGAFIGVQALRGYRRYGRRSMQWLAVGIVLLTVVPFLVLNVLTVFRSTVGVSDAAGLGLVLFIELIGVLAVLVSLKIE</sequence>
<feature type="transmembrane region" description="Helical" evidence="1">
    <location>
        <begin position="111"/>
        <end position="132"/>
    </location>
</feature>
<feature type="transmembrane region" description="Helical" evidence="1">
    <location>
        <begin position="20"/>
        <end position="38"/>
    </location>
</feature>
<reference evidence="2" key="1">
    <citation type="submission" date="2021-03" db="EMBL/GenBank/DDBJ databases">
        <title>Genomic Encyclopedia of Type Strains, Phase IV (KMG-IV): sequencing the most valuable type-strain genomes for metagenomic binning, comparative biology and taxonomic classification.</title>
        <authorList>
            <person name="Goeker M."/>
        </authorList>
    </citation>
    <scope>NUCLEOTIDE SEQUENCE</scope>
    <source>
        <strain evidence="2">DSM 23564</strain>
    </source>
</reference>
<accession>A0A8T4GER6</accession>
<evidence type="ECO:0000256" key="1">
    <source>
        <dbReference type="SAM" id="Phobius"/>
    </source>
</evidence>
<organism evidence="2 3">
    <name type="scientific">Halorubrum alkaliphilum</name>
    <dbReference type="NCBI Taxonomy" id="261290"/>
    <lineage>
        <taxon>Archaea</taxon>
        <taxon>Methanobacteriati</taxon>
        <taxon>Methanobacteriota</taxon>
        <taxon>Stenosarchaea group</taxon>
        <taxon>Halobacteria</taxon>
        <taxon>Halobacteriales</taxon>
        <taxon>Haloferacaceae</taxon>
        <taxon>Halorubrum</taxon>
    </lineage>
</organism>
<proteinExistence type="predicted"/>
<comment type="caution">
    <text evidence="2">The sequence shown here is derived from an EMBL/GenBank/DDBJ whole genome shotgun (WGS) entry which is preliminary data.</text>
</comment>
<gene>
    <name evidence="2" type="ORF">J2751_000948</name>
</gene>